<feature type="domain" description="C2H2-type" evidence="7">
    <location>
        <begin position="297"/>
        <end position="319"/>
    </location>
</feature>
<dbReference type="Pfam" id="PF11931">
    <property type="entry name" value="SF3a60_Prp9_C"/>
    <property type="match status" value="1"/>
</dbReference>
<dbReference type="GO" id="GO:0005681">
    <property type="term" value="C:spliceosomal complex"/>
    <property type="evidence" value="ECO:0007669"/>
    <property type="project" value="InterPro"/>
</dbReference>
<sequence>MSGIIEVQRALLEESNALEEGISRRFQRNPKLLPKNLIPKHGDLLIDSNQSQKRKTKKRNNRNYSKRLVLLQQQELRLFLDRYKDILKSTSRINSGGKQNLGQVELGLLTEKDSFDKFDALLAKVHKPQAVDEEYGQDNIMALNPREAYSSFYTNDPSDIQIKERGKLAMRRREVKYVKKKCILSKAASHLQLAQNTLALDLKPFHTTFNQLTQKNISYVEYLYTFATTASSTDYDSVQFLAYLESLSGYLWRIYCNLNPLESHDNLLKSLQEEFSKRISGINEEANDDDKADSLYCEACAKKFSNKAVYDGHLLGKKHKKNAAGAGAGAGEGIGAKGEREGNISNESSSTAANVAQAKTSTNTKVFRGKPWYSFLLLKLFNMLKSEIAIVEKTIVLSERERLIELKRTEDLENELTAVEDSDFSGSDNDGNGDDDNDNSGSDSDLDLELFKNLPMGPDGTPIPLWLYKMQGLHKVHVCEICGNATYQGKKAFTRHFNGTKHLYGLQCLGIDEEHSMYFKNVTSIDEARNLWSNLKKESRTKLSEVQNAIEVEDKNGNVLNEHDYIELKRQGLI</sequence>
<dbReference type="eggNOG" id="KOG2636">
    <property type="taxonomic scope" value="Eukaryota"/>
</dbReference>
<keyword evidence="2" id="KW-0479">Metal-binding</keyword>
<feature type="compositionally biased region" description="Basic residues" evidence="6">
    <location>
        <begin position="52"/>
        <end position="64"/>
    </location>
</feature>
<dbReference type="Gene3D" id="3.30.160.60">
    <property type="entry name" value="Classic Zinc Finger"/>
    <property type="match status" value="1"/>
</dbReference>
<feature type="region of interest" description="Disordered" evidence="6">
    <location>
        <begin position="323"/>
        <end position="354"/>
    </location>
</feature>
<dbReference type="InParanoid" id="A5E2D1"/>
<dbReference type="GeneID" id="5231942"/>
<accession>A5E2D1</accession>
<dbReference type="Pfam" id="PF12171">
    <property type="entry name" value="zf-C2H2_jaz"/>
    <property type="match status" value="1"/>
</dbReference>
<evidence type="ECO:0000256" key="3">
    <source>
        <dbReference type="ARBA" id="ARBA00022771"/>
    </source>
</evidence>
<evidence type="ECO:0000256" key="5">
    <source>
        <dbReference type="ARBA" id="ARBA00023242"/>
    </source>
</evidence>
<comment type="subcellular location">
    <subcellularLocation>
        <location evidence="1">Nucleus</location>
    </subcellularLocation>
</comment>
<feature type="compositionally biased region" description="Gly residues" evidence="6">
    <location>
        <begin position="326"/>
        <end position="336"/>
    </location>
</feature>
<name>A5E2D1_LODEL</name>
<dbReference type="InterPro" id="IPR036236">
    <property type="entry name" value="Znf_C2H2_sf"/>
</dbReference>
<dbReference type="STRING" id="379508.A5E2D1"/>
<dbReference type="SMART" id="SM00451">
    <property type="entry name" value="ZnF_U1"/>
    <property type="match status" value="2"/>
</dbReference>
<feature type="compositionally biased region" description="Acidic residues" evidence="6">
    <location>
        <begin position="431"/>
        <end position="442"/>
    </location>
</feature>
<dbReference type="SUPFAM" id="SSF57667">
    <property type="entry name" value="beta-beta-alpha zinc fingers"/>
    <property type="match status" value="1"/>
</dbReference>
<protein>
    <recommendedName>
        <fullName evidence="7">C2H2-type domain-containing protein</fullName>
    </recommendedName>
</protein>
<dbReference type="OrthoDB" id="2160351at2759"/>
<dbReference type="VEuPathDB" id="FungiDB:LELG_03768"/>
<dbReference type="KEGG" id="lel:PVL30_004593"/>
<feature type="region of interest" description="Disordered" evidence="6">
    <location>
        <begin position="417"/>
        <end position="442"/>
    </location>
</feature>
<keyword evidence="4" id="KW-0862">Zinc</keyword>
<dbReference type="AlphaFoldDB" id="A5E2D1"/>
<dbReference type="InterPro" id="IPR022755">
    <property type="entry name" value="Znf_C2H2_jaz"/>
</dbReference>
<dbReference type="InterPro" id="IPR024598">
    <property type="entry name" value="SF3a60/Prp9_C"/>
</dbReference>
<evidence type="ECO:0000256" key="6">
    <source>
        <dbReference type="SAM" id="MobiDB-lite"/>
    </source>
</evidence>
<dbReference type="PANTHER" id="PTHR12786">
    <property type="entry name" value="SPLICING FACTOR SF3A-RELATED"/>
    <property type="match status" value="1"/>
</dbReference>
<dbReference type="InterPro" id="IPR003604">
    <property type="entry name" value="Matrin/U1-like-C_Znf_C2H2"/>
</dbReference>
<dbReference type="SMART" id="SM00355">
    <property type="entry name" value="ZnF_C2H2"/>
    <property type="match status" value="2"/>
</dbReference>
<dbReference type="InterPro" id="IPR051421">
    <property type="entry name" value="RNA_Proc_DNA_Dmg_Regulator"/>
</dbReference>
<dbReference type="OMA" id="IPHWLYK"/>
<organism evidence="8 9">
    <name type="scientific">Lodderomyces elongisporus (strain ATCC 11503 / CBS 2605 / JCM 1781 / NBRC 1676 / NRRL YB-4239)</name>
    <name type="common">Yeast</name>
    <name type="synonym">Saccharomyces elongisporus</name>
    <dbReference type="NCBI Taxonomy" id="379508"/>
    <lineage>
        <taxon>Eukaryota</taxon>
        <taxon>Fungi</taxon>
        <taxon>Dikarya</taxon>
        <taxon>Ascomycota</taxon>
        <taxon>Saccharomycotina</taxon>
        <taxon>Pichiomycetes</taxon>
        <taxon>Debaryomycetaceae</taxon>
        <taxon>Candida/Lodderomyces clade</taxon>
        <taxon>Lodderomyces</taxon>
    </lineage>
</organism>
<dbReference type="PROSITE" id="PS00028">
    <property type="entry name" value="ZINC_FINGER_C2H2_1"/>
    <property type="match status" value="1"/>
</dbReference>
<gene>
    <name evidence="8" type="ORF">LELG_03768</name>
</gene>
<evidence type="ECO:0000313" key="8">
    <source>
        <dbReference type="EMBL" id="EDK45589.1"/>
    </source>
</evidence>
<dbReference type="Pfam" id="PF16958">
    <property type="entry name" value="PRP9_N"/>
    <property type="match status" value="1"/>
</dbReference>
<dbReference type="GO" id="GO:0008270">
    <property type="term" value="F:zinc ion binding"/>
    <property type="evidence" value="ECO:0007669"/>
    <property type="project" value="UniProtKB-KW"/>
</dbReference>
<dbReference type="EMBL" id="CH981528">
    <property type="protein sequence ID" value="EDK45589.1"/>
    <property type="molecule type" value="Genomic_DNA"/>
</dbReference>
<dbReference type="PANTHER" id="PTHR12786:SF2">
    <property type="entry name" value="SPLICING FACTOR 3A SUBUNIT 3"/>
    <property type="match status" value="1"/>
</dbReference>
<reference evidence="8 9" key="1">
    <citation type="journal article" date="2009" name="Nature">
        <title>Evolution of pathogenicity and sexual reproduction in eight Candida genomes.</title>
        <authorList>
            <person name="Butler G."/>
            <person name="Rasmussen M.D."/>
            <person name="Lin M.F."/>
            <person name="Santos M.A."/>
            <person name="Sakthikumar S."/>
            <person name="Munro C.A."/>
            <person name="Rheinbay E."/>
            <person name="Grabherr M."/>
            <person name="Forche A."/>
            <person name="Reedy J.L."/>
            <person name="Agrafioti I."/>
            <person name="Arnaud M.B."/>
            <person name="Bates S."/>
            <person name="Brown A.J."/>
            <person name="Brunke S."/>
            <person name="Costanzo M.C."/>
            <person name="Fitzpatrick D.A."/>
            <person name="de Groot P.W."/>
            <person name="Harris D."/>
            <person name="Hoyer L.L."/>
            <person name="Hube B."/>
            <person name="Klis F.M."/>
            <person name="Kodira C."/>
            <person name="Lennard N."/>
            <person name="Logue M.E."/>
            <person name="Martin R."/>
            <person name="Neiman A.M."/>
            <person name="Nikolaou E."/>
            <person name="Quail M.A."/>
            <person name="Quinn J."/>
            <person name="Santos M.C."/>
            <person name="Schmitzberger F.F."/>
            <person name="Sherlock G."/>
            <person name="Shah P."/>
            <person name="Silverstein K.A."/>
            <person name="Skrzypek M.S."/>
            <person name="Soll D."/>
            <person name="Staggs R."/>
            <person name="Stansfield I."/>
            <person name="Stumpf M.P."/>
            <person name="Sudbery P.E."/>
            <person name="Srikantha T."/>
            <person name="Zeng Q."/>
            <person name="Berman J."/>
            <person name="Berriman M."/>
            <person name="Heitman J."/>
            <person name="Gow N.A."/>
            <person name="Lorenz M.C."/>
            <person name="Birren B.W."/>
            <person name="Kellis M."/>
            <person name="Cuomo C.A."/>
        </authorList>
    </citation>
    <scope>NUCLEOTIDE SEQUENCE [LARGE SCALE GENOMIC DNA]</scope>
    <source>
        <strain evidence="9">ATCC 11503 / BCRC 21390 / CBS 2605 / JCM 1781 / NBRC 1676 / NRRL YB-4239</strain>
    </source>
</reference>
<dbReference type="HOGENOM" id="CLU_027160_1_1_1"/>
<dbReference type="FunCoup" id="A5E2D1">
    <property type="interactions" value="1194"/>
</dbReference>
<feature type="region of interest" description="Disordered" evidence="6">
    <location>
        <begin position="44"/>
        <end position="64"/>
    </location>
</feature>
<proteinExistence type="predicted"/>
<keyword evidence="3" id="KW-0863">Zinc-finger</keyword>
<dbReference type="GO" id="GO:0000398">
    <property type="term" value="P:mRNA splicing, via spliceosome"/>
    <property type="evidence" value="ECO:0007669"/>
    <property type="project" value="InterPro"/>
</dbReference>
<dbReference type="GO" id="GO:0003723">
    <property type="term" value="F:RNA binding"/>
    <property type="evidence" value="ECO:0007669"/>
    <property type="project" value="InterPro"/>
</dbReference>
<evidence type="ECO:0000256" key="4">
    <source>
        <dbReference type="ARBA" id="ARBA00022833"/>
    </source>
</evidence>
<evidence type="ECO:0000259" key="7">
    <source>
        <dbReference type="PROSITE" id="PS00028"/>
    </source>
</evidence>
<evidence type="ECO:0000256" key="1">
    <source>
        <dbReference type="ARBA" id="ARBA00004123"/>
    </source>
</evidence>
<dbReference type="Proteomes" id="UP000001996">
    <property type="component" value="Unassembled WGS sequence"/>
</dbReference>
<keyword evidence="9" id="KW-1185">Reference proteome</keyword>
<dbReference type="InterPro" id="IPR013087">
    <property type="entry name" value="Znf_C2H2_type"/>
</dbReference>
<feature type="compositionally biased region" description="Polar residues" evidence="6">
    <location>
        <begin position="343"/>
        <end position="354"/>
    </location>
</feature>
<evidence type="ECO:0000256" key="2">
    <source>
        <dbReference type="ARBA" id="ARBA00022723"/>
    </source>
</evidence>
<dbReference type="InterPro" id="IPR031590">
    <property type="entry name" value="PRP9_N"/>
</dbReference>
<evidence type="ECO:0000313" key="9">
    <source>
        <dbReference type="Proteomes" id="UP000001996"/>
    </source>
</evidence>
<keyword evidence="5" id="KW-0539">Nucleus</keyword>